<dbReference type="EMBL" id="CXWD01000004">
    <property type="protein sequence ID" value="CTQ66838.1"/>
    <property type="molecule type" value="Genomic_DNA"/>
</dbReference>
<proteinExistence type="inferred from homology"/>
<evidence type="ECO:0000259" key="11">
    <source>
        <dbReference type="Pfam" id="PF09334"/>
    </source>
</evidence>
<comment type="function">
    <text evidence="1">Is required not only for elongation of protein synthesis but also for the initiation of all mRNA translation through initiator tRNA(fMet) aminoacylation.</text>
</comment>
<keyword evidence="4 10" id="KW-0436">Ligase</keyword>
<accession>A0A0M6ZVS3</accession>
<dbReference type="CDD" id="cd07957">
    <property type="entry name" value="Anticodon_Ia_Met"/>
    <property type="match status" value="1"/>
</dbReference>
<dbReference type="Gene3D" id="1.10.730.10">
    <property type="entry name" value="Isoleucyl-tRNA Synthetase, Domain 1"/>
    <property type="match status" value="1"/>
</dbReference>
<feature type="domain" description="Methionyl-tRNA synthetase anticodon-binding" evidence="12">
    <location>
        <begin position="388"/>
        <end position="522"/>
    </location>
</feature>
<dbReference type="PANTHER" id="PTHR43326">
    <property type="entry name" value="METHIONYL-TRNA SYNTHETASE"/>
    <property type="match status" value="1"/>
</dbReference>
<dbReference type="SUPFAM" id="SSF52374">
    <property type="entry name" value="Nucleotidylyl transferase"/>
    <property type="match status" value="1"/>
</dbReference>
<dbReference type="Proteomes" id="UP000053235">
    <property type="component" value="Unassembled WGS sequence"/>
</dbReference>
<dbReference type="InterPro" id="IPR023457">
    <property type="entry name" value="Met-tRNA_synth_2"/>
</dbReference>
<evidence type="ECO:0000256" key="6">
    <source>
        <dbReference type="ARBA" id="ARBA00022840"/>
    </source>
</evidence>
<dbReference type="InterPro" id="IPR033911">
    <property type="entry name" value="MetRS_core"/>
</dbReference>
<dbReference type="Pfam" id="PF19303">
    <property type="entry name" value="Anticodon_3"/>
    <property type="match status" value="1"/>
</dbReference>
<dbReference type="InterPro" id="IPR014758">
    <property type="entry name" value="Met-tRNA_synth"/>
</dbReference>
<feature type="domain" description="Methionyl/Leucyl tRNA synthetase" evidence="11">
    <location>
        <begin position="170"/>
        <end position="376"/>
    </location>
</feature>
<dbReference type="EC" id="6.1.1.10" evidence="2"/>
<dbReference type="GO" id="GO:0004825">
    <property type="term" value="F:methionine-tRNA ligase activity"/>
    <property type="evidence" value="ECO:0007669"/>
    <property type="project" value="UniProtKB-EC"/>
</dbReference>
<dbReference type="InterPro" id="IPR009080">
    <property type="entry name" value="tRNAsynth_Ia_anticodon-bd"/>
</dbReference>
<evidence type="ECO:0000256" key="3">
    <source>
        <dbReference type="ARBA" id="ARBA00018753"/>
    </source>
</evidence>
<evidence type="ECO:0000256" key="8">
    <source>
        <dbReference type="ARBA" id="ARBA00023146"/>
    </source>
</evidence>
<gene>
    <name evidence="13" type="primary">metG</name>
    <name evidence="13" type="ORF">LAX5112_01112</name>
</gene>
<dbReference type="Gene3D" id="2.170.220.10">
    <property type="match status" value="1"/>
</dbReference>
<keyword evidence="5 10" id="KW-0547">Nucleotide-binding</keyword>
<evidence type="ECO:0000256" key="4">
    <source>
        <dbReference type="ARBA" id="ARBA00022598"/>
    </source>
</evidence>
<name>A0A0M6ZVS3_9HYPH</name>
<dbReference type="CDD" id="cd00814">
    <property type="entry name" value="MetRS_core"/>
    <property type="match status" value="1"/>
</dbReference>
<keyword evidence="6 10" id="KW-0067">ATP-binding</keyword>
<evidence type="ECO:0000313" key="14">
    <source>
        <dbReference type="Proteomes" id="UP000053235"/>
    </source>
</evidence>
<evidence type="ECO:0000256" key="10">
    <source>
        <dbReference type="RuleBase" id="RU363039"/>
    </source>
</evidence>
<dbReference type="SUPFAM" id="SSF47323">
    <property type="entry name" value="Anticodon-binding domain of a subclass of class I aminoacyl-tRNA synthetases"/>
    <property type="match status" value="1"/>
</dbReference>
<evidence type="ECO:0000256" key="1">
    <source>
        <dbReference type="ARBA" id="ARBA00003314"/>
    </source>
</evidence>
<keyword evidence="14" id="KW-1185">Reference proteome</keyword>
<evidence type="ECO:0000256" key="7">
    <source>
        <dbReference type="ARBA" id="ARBA00022917"/>
    </source>
</evidence>
<feature type="domain" description="Methionyl/Leucyl tRNA synthetase" evidence="11">
    <location>
        <begin position="21"/>
        <end position="162"/>
    </location>
</feature>
<organism evidence="13 14">
    <name type="scientific">Roseibium alexandrii</name>
    <dbReference type="NCBI Taxonomy" id="388408"/>
    <lineage>
        <taxon>Bacteria</taxon>
        <taxon>Pseudomonadati</taxon>
        <taxon>Pseudomonadota</taxon>
        <taxon>Alphaproteobacteria</taxon>
        <taxon>Hyphomicrobiales</taxon>
        <taxon>Stappiaceae</taxon>
        <taxon>Roseibium</taxon>
    </lineage>
</organism>
<evidence type="ECO:0000256" key="5">
    <source>
        <dbReference type="ARBA" id="ARBA00022741"/>
    </source>
</evidence>
<dbReference type="PANTHER" id="PTHR43326:SF1">
    <property type="entry name" value="METHIONINE--TRNA LIGASE, MITOCHONDRIAL"/>
    <property type="match status" value="1"/>
</dbReference>
<reference evidence="14" key="1">
    <citation type="submission" date="2015-07" db="EMBL/GenBank/DDBJ databases">
        <authorList>
            <person name="Rodrigo-Torres Lidia"/>
            <person name="Arahal R.David."/>
        </authorList>
    </citation>
    <scope>NUCLEOTIDE SEQUENCE [LARGE SCALE GENOMIC DNA]</scope>
    <source>
        <strain evidence="14">CECT 5112</strain>
    </source>
</reference>
<keyword evidence="7 10" id="KW-0648">Protein biosynthesis</keyword>
<dbReference type="GO" id="GO:0006431">
    <property type="term" value="P:methionyl-tRNA aminoacylation"/>
    <property type="evidence" value="ECO:0007669"/>
    <property type="project" value="InterPro"/>
</dbReference>
<dbReference type="PRINTS" id="PR01041">
    <property type="entry name" value="TRNASYNTHMET"/>
</dbReference>
<dbReference type="InterPro" id="IPR015413">
    <property type="entry name" value="Methionyl/Leucyl_tRNA_Synth"/>
</dbReference>
<evidence type="ECO:0000256" key="2">
    <source>
        <dbReference type="ARBA" id="ARBA00012838"/>
    </source>
</evidence>
<protein>
    <recommendedName>
        <fullName evidence="3">Methionine--tRNA ligase</fullName>
        <ecNumber evidence="2">6.1.1.10</ecNumber>
    </recommendedName>
    <alternativeName>
        <fullName evidence="9">Methionyl-tRNA synthetase</fullName>
    </alternativeName>
</protein>
<dbReference type="FunFam" id="2.170.220.10:FF:000003">
    <property type="entry name" value="Methionine--tRNA ligase"/>
    <property type="match status" value="1"/>
</dbReference>
<comment type="similarity">
    <text evidence="10">Belongs to the class-I aminoacyl-tRNA synthetase family.</text>
</comment>
<sequence length="523" mass="59326">MQKQAFRPLPRNFESMLMKSYITTPIYYVNGSPHIGHAFTSIMADILKRNREALGYEMMLSTGVDEHGQKNQEAAEALDMPVTDYLDMRCKEFRDVFEKIGVEFDYFVRTSREGHKTAVAEMEQRIFDKGLIVKKQYTGTYCKGCEEFKKESDLTEDGQCPLHPTMKVEQTDETNYFLKMEPFREQLLKHIDDNPDFVQPEPFKNELKKMLAEPLEDLCISRPKTRVTLGIDLPFDPDFVTYVWFDALANYLTNIGWPDNGYQDWWAECEHMIGKDILKPHGVYWPLMLMAADLPLPKKLSVHSHWVGAGGVKMSKSIGNVVDPIEVMDKLGVDALRWYLARHMRADSDSQISVDLITQSYNSELGNKIGNLLSRVAKFSNKNFDGKVPVPGALTEEDEALRRTVVEATKAFAGWINLQDIPAATQQIVDAAVAMNEYIDQQAPWSLFKNEETRERCATVLYVTLDCQRILFEALTQVIPGSATRALGMLNAPKAATPWAPELDKLAGGTELGEIDALFPRVQ</sequence>
<dbReference type="STRING" id="388408.LAX5112_01112"/>
<evidence type="ECO:0000259" key="12">
    <source>
        <dbReference type="Pfam" id="PF19303"/>
    </source>
</evidence>
<dbReference type="Gene3D" id="3.40.50.620">
    <property type="entry name" value="HUPs"/>
    <property type="match status" value="1"/>
</dbReference>
<dbReference type="NCBIfam" id="TIGR00398">
    <property type="entry name" value="metG"/>
    <property type="match status" value="1"/>
</dbReference>
<evidence type="ECO:0000256" key="9">
    <source>
        <dbReference type="ARBA" id="ARBA00030904"/>
    </source>
</evidence>
<dbReference type="GO" id="GO:0005524">
    <property type="term" value="F:ATP binding"/>
    <property type="evidence" value="ECO:0007669"/>
    <property type="project" value="UniProtKB-KW"/>
</dbReference>
<keyword evidence="8 10" id="KW-0030">Aminoacyl-tRNA synthetase</keyword>
<dbReference type="InterPro" id="IPR014729">
    <property type="entry name" value="Rossmann-like_a/b/a_fold"/>
</dbReference>
<dbReference type="AlphaFoldDB" id="A0A0M6ZVS3"/>
<dbReference type="InterPro" id="IPR041872">
    <property type="entry name" value="Anticodon_Met"/>
</dbReference>
<evidence type="ECO:0000313" key="13">
    <source>
        <dbReference type="EMBL" id="CTQ66838.1"/>
    </source>
</evidence>
<dbReference type="Pfam" id="PF09334">
    <property type="entry name" value="tRNA-synt_1g"/>
    <property type="match status" value="2"/>
</dbReference>